<evidence type="ECO:0000256" key="3">
    <source>
        <dbReference type="ARBA" id="ARBA00023239"/>
    </source>
</evidence>
<name>A0AAD4II31_9PLEO</name>
<dbReference type="EC" id="4.2.1.130" evidence="1"/>
<evidence type="ECO:0000256" key="2">
    <source>
        <dbReference type="ARBA" id="ARBA00023016"/>
    </source>
</evidence>
<dbReference type="Gene3D" id="3.40.50.880">
    <property type="match status" value="1"/>
</dbReference>
<dbReference type="GO" id="GO:0005737">
    <property type="term" value="C:cytoplasm"/>
    <property type="evidence" value="ECO:0007669"/>
    <property type="project" value="TreeGrafter"/>
</dbReference>
<evidence type="ECO:0000259" key="6">
    <source>
        <dbReference type="Pfam" id="PF01965"/>
    </source>
</evidence>
<dbReference type="CDD" id="cd03141">
    <property type="entry name" value="GATase1_Hsp31_like"/>
    <property type="match status" value="1"/>
</dbReference>
<dbReference type="EMBL" id="JAANER010000001">
    <property type="protein sequence ID" value="KAG9195252.1"/>
    <property type="molecule type" value="Genomic_DNA"/>
</dbReference>
<proteinExistence type="inferred from homology"/>
<keyword evidence="2" id="KW-0346">Stress response</keyword>
<evidence type="ECO:0000313" key="8">
    <source>
        <dbReference type="Proteomes" id="UP001199106"/>
    </source>
</evidence>
<dbReference type="Pfam" id="PF01965">
    <property type="entry name" value="DJ-1_PfpI"/>
    <property type="match status" value="1"/>
</dbReference>
<accession>A0AAD4II31</accession>
<evidence type="ECO:0000256" key="4">
    <source>
        <dbReference type="ARBA" id="ARBA00038493"/>
    </source>
</evidence>
<sequence length="264" mass="28541">MTFLTLGTAALHSRAFYLYIHSTLQFTHIKHHTFTISKPSILFVLTSHNKLGDTGKPTGWYLPELAHPYHVLHNKANITVASPKGGEAPLDPASVEAAKDDVSVNFHKNDEQVWKNTQKLSDFKGKAKDFDAIFYVGGHGPMFDLVDDATSQQLIREFWEADKIVSAVCHAPAVFYDAKLSDGSLLVAGKEVTAFTNVEEEQVGLTKAVPFLPEDALQKASGGKFVKAAEPWGEKVAVSGRLITGQNPASATAVGEAIAKALGI</sequence>
<dbReference type="SUPFAM" id="SSF52317">
    <property type="entry name" value="Class I glutamine amidotransferase-like"/>
    <property type="match status" value="1"/>
</dbReference>
<dbReference type="GO" id="GO:0019243">
    <property type="term" value="P:methylglyoxal catabolic process to D-lactate via S-lactoyl-glutathione"/>
    <property type="evidence" value="ECO:0007669"/>
    <property type="project" value="TreeGrafter"/>
</dbReference>
<keyword evidence="3" id="KW-0456">Lyase</keyword>
<dbReference type="AlphaFoldDB" id="A0AAD4II31"/>
<evidence type="ECO:0000256" key="5">
    <source>
        <dbReference type="ARBA" id="ARBA00048082"/>
    </source>
</evidence>
<keyword evidence="8" id="KW-1185">Reference proteome</keyword>
<organism evidence="7 8">
    <name type="scientific">Alternaria panax</name>
    <dbReference type="NCBI Taxonomy" id="48097"/>
    <lineage>
        <taxon>Eukaryota</taxon>
        <taxon>Fungi</taxon>
        <taxon>Dikarya</taxon>
        <taxon>Ascomycota</taxon>
        <taxon>Pezizomycotina</taxon>
        <taxon>Dothideomycetes</taxon>
        <taxon>Pleosporomycetidae</taxon>
        <taxon>Pleosporales</taxon>
        <taxon>Pleosporineae</taxon>
        <taxon>Pleosporaceae</taxon>
        <taxon>Alternaria</taxon>
        <taxon>Alternaria sect. Panax</taxon>
    </lineage>
</organism>
<dbReference type="PANTHER" id="PTHR48094:SF11">
    <property type="entry name" value="GLUTATHIONE-INDEPENDENT GLYOXALASE HSP31-RELATED"/>
    <property type="match status" value="1"/>
</dbReference>
<evidence type="ECO:0000313" key="7">
    <source>
        <dbReference type="EMBL" id="KAG9195252.1"/>
    </source>
</evidence>
<reference evidence="7" key="1">
    <citation type="submission" date="2021-07" db="EMBL/GenBank/DDBJ databases">
        <title>Genome Resource of American Ginseng Black Spot Pathogen Alternaria panax.</title>
        <authorList>
            <person name="Qiu C."/>
            <person name="Wang W."/>
            <person name="Liu Z."/>
        </authorList>
    </citation>
    <scope>NUCLEOTIDE SEQUENCE</scope>
    <source>
        <strain evidence="7">BNCC115425</strain>
    </source>
</reference>
<comment type="catalytic activity">
    <reaction evidence="5">
        <text>methylglyoxal + H2O = (R)-lactate + H(+)</text>
        <dbReference type="Rhea" id="RHEA:27754"/>
        <dbReference type="ChEBI" id="CHEBI:15377"/>
        <dbReference type="ChEBI" id="CHEBI:15378"/>
        <dbReference type="ChEBI" id="CHEBI:16004"/>
        <dbReference type="ChEBI" id="CHEBI:17158"/>
        <dbReference type="EC" id="4.2.1.130"/>
    </reaction>
</comment>
<dbReference type="InterPro" id="IPR050325">
    <property type="entry name" value="Prot/Nucl_acid_deglycase"/>
</dbReference>
<keyword evidence="7" id="KW-0315">Glutamine amidotransferase</keyword>
<dbReference type="InterPro" id="IPR029062">
    <property type="entry name" value="Class_I_gatase-like"/>
</dbReference>
<dbReference type="PANTHER" id="PTHR48094">
    <property type="entry name" value="PROTEIN/NUCLEIC ACID DEGLYCASE DJ-1-RELATED"/>
    <property type="match status" value="1"/>
</dbReference>
<protein>
    <recommendedName>
        <fullName evidence="1">D-lactate dehydratase</fullName>
        <ecNumber evidence="1">4.2.1.130</ecNumber>
    </recommendedName>
</protein>
<comment type="caution">
    <text evidence="7">The sequence shown here is derived from an EMBL/GenBank/DDBJ whole genome shotgun (WGS) entry which is preliminary data.</text>
</comment>
<dbReference type="GO" id="GO:0019172">
    <property type="term" value="F:glyoxalase III activity"/>
    <property type="evidence" value="ECO:0007669"/>
    <property type="project" value="UniProtKB-EC"/>
</dbReference>
<comment type="similarity">
    <text evidence="4">Belongs to the peptidase C56 family. HSP31-like subfamily.</text>
</comment>
<feature type="domain" description="DJ-1/PfpI" evidence="6">
    <location>
        <begin position="64"/>
        <end position="260"/>
    </location>
</feature>
<dbReference type="Proteomes" id="UP001199106">
    <property type="component" value="Unassembled WGS sequence"/>
</dbReference>
<evidence type="ECO:0000256" key="1">
    <source>
        <dbReference type="ARBA" id="ARBA00013134"/>
    </source>
</evidence>
<gene>
    <name evidence="7" type="ORF">G6011_00372</name>
</gene>
<dbReference type="InterPro" id="IPR002818">
    <property type="entry name" value="DJ-1/PfpI"/>
</dbReference>